<dbReference type="SMART" id="SM00490">
    <property type="entry name" value="HELICc"/>
    <property type="match status" value="1"/>
</dbReference>
<dbReference type="GO" id="GO:0006310">
    <property type="term" value="P:DNA recombination"/>
    <property type="evidence" value="ECO:0007669"/>
    <property type="project" value="TreeGrafter"/>
</dbReference>
<dbReference type="GO" id="GO:0043138">
    <property type="term" value="F:3'-5' DNA helicase activity"/>
    <property type="evidence" value="ECO:0007669"/>
    <property type="project" value="TreeGrafter"/>
</dbReference>
<dbReference type="PANTHER" id="PTHR30580:SF1">
    <property type="entry name" value="COMF OPERON PROTEIN 1"/>
    <property type="match status" value="1"/>
</dbReference>
<dbReference type="PANTHER" id="PTHR30580">
    <property type="entry name" value="PRIMOSOMAL PROTEIN N"/>
    <property type="match status" value="1"/>
</dbReference>
<dbReference type="Pfam" id="PF04851">
    <property type="entry name" value="ResIII"/>
    <property type="match status" value="1"/>
</dbReference>
<dbReference type="GO" id="GO:0006302">
    <property type="term" value="P:double-strand break repair"/>
    <property type="evidence" value="ECO:0007669"/>
    <property type="project" value="TreeGrafter"/>
</dbReference>
<dbReference type="GO" id="GO:0003677">
    <property type="term" value="F:DNA binding"/>
    <property type="evidence" value="ECO:0007669"/>
    <property type="project" value="UniProtKB-KW"/>
</dbReference>
<comment type="caution">
    <text evidence="6">The sequence shown here is derived from an EMBL/GenBank/DDBJ whole genome shotgun (WGS) entry which is preliminary data.</text>
</comment>
<gene>
    <name evidence="6" type="ORF">MOF03_13095</name>
</gene>
<proteinExistence type="predicted"/>
<keyword evidence="6" id="KW-0378">Hydrolase</keyword>
<dbReference type="CDD" id="cd17925">
    <property type="entry name" value="DEXDc_ComFA"/>
    <property type="match status" value="1"/>
</dbReference>
<evidence type="ECO:0000259" key="4">
    <source>
        <dbReference type="PROSITE" id="PS51192"/>
    </source>
</evidence>
<evidence type="ECO:0000259" key="5">
    <source>
        <dbReference type="PROSITE" id="PS51194"/>
    </source>
</evidence>
<dbReference type="Gene3D" id="3.40.50.300">
    <property type="entry name" value="P-loop containing nucleotide triphosphate hydrolases"/>
    <property type="match status" value="2"/>
</dbReference>
<dbReference type="InterPro" id="IPR027417">
    <property type="entry name" value="P-loop_NTPase"/>
</dbReference>
<dbReference type="SMART" id="SM00487">
    <property type="entry name" value="DEXDc"/>
    <property type="match status" value="1"/>
</dbReference>
<dbReference type="GO" id="GO:0006270">
    <property type="term" value="P:DNA replication initiation"/>
    <property type="evidence" value="ECO:0007669"/>
    <property type="project" value="TreeGrafter"/>
</dbReference>
<keyword evidence="3" id="KW-0238">DNA-binding</keyword>
<dbReference type="SUPFAM" id="SSF52540">
    <property type="entry name" value="P-loop containing nucleoside triphosphate hydrolases"/>
    <property type="match status" value="1"/>
</dbReference>
<dbReference type="GO" id="GO:0005524">
    <property type="term" value="F:ATP binding"/>
    <property type="evidence" value="ECO:0007669"/>
    <property type="project" value="UniProtKB-KW"/>
</dbReference>
<evidence type="ECO:0000256" key="1">
    <source>
        <dbReference type="ARBA" id="ARBA00022741"/>
    </source>
</evidence>
<dbReference type="InterPro" id="IPR001650">
    <property type="entry name" value="Helicase_C-like"/>
</dbReference>
<dbReference type="FunFam" id="3.40.50.300:FF:001736">
    <property type="entry name" value="COMF operon protein 1"/>
    <property type="match status" value="1"/>
</dbReference>
<keyword evidence="6" id="KW-0347">Helicase</keyword>
<keyword evidence="1" id="KW-0547">Nucleotide-binding</keyword>
<dbReference type="PROSITE" id="PS51192">
    <property type="entry name" value="HELICASE_ATP_BIND_1"/>
    <property type="match status" value="1"/>
</dbReference>
<dbReference type="Pfam" id="PF00271">
    <property type="entry name" value="Helicase_C"/>
    <property type="match status" value="1"/>
</dbReference>
<dbReference type="Proteomes" id="UP001073053">
    <property type="component" value="Unassembled WGS sequence"/>
</dbReference>
<evidence type="ECO:0000256" key="3">
    <source>
        <dbReference type="ARBA" id="ARBA00023125"/>
    </source>
</evidence>
<feature type="domain" description="Helicase ATP-binding" evidence="4">
    <location>
        <begin position="134"/>
        <end position="286"/>
    </location>
</feature>
<dbReference type="GO" id="GO:0016787">
    <property type="term" value="F:hydrolase activity"/>
    <property type="evidence" value="ECO:0007669"/>
    <property type="project" value="InterPro"/>
</dbReference>
<dbReference type="RefSeq" id="WP_268497413.1">
    <property type="nucleotide sequence ID" value="NZ_JALAPT010000001.1"/>
</dbReference>
<organism evidence="6 7">
    <name type="scientific">Bacillus halotolerans</name>
    <dbReference type="NCBI Taxonomy" id="260554"/>
    <lineage>
        <taxon>Bacteria</taxon>
        <taxon>Bacillati</taxon>
        <taxon>Bacillota</taxon>
        <taxon>Bacilli</taxon>
        <taxon>Bacillales</taxon>
        <taxon>Bacillaceae</taxon>
        <taxon>Bacillus</taxon>
    </lineage>
</organism>
<evidence type="ECO:0000313" key="7">
    <source>
        <dbReference type="Proteomes" id="UP001073053"/>
    </source>
</evidence>
<dbReference type="InterPro" id="IPR006935">
    <property type="entry name" value="Helicase/UvrB_N"/>
</dbReference>
<keyword evidence="2" id="KW-0067">ATP-binding</keyword>
<dbReference type="InterPro" id="IPR014001">
    <property type="entry name" value="Helicase_ATP-bd"/>
</dbReference>
<feature type="domain" description="Helicase C-terminal" evidence="5">
    <location>
        <begin position="318"/>
        <end position="464"/>
    </location>
</feature>
<dbReference type="AlphaFoldDB" id="A0A9Q4EMH0"/>
<dbReference type="EMBL" id="JALAWA010000007">
    <property type="protein sequence ID" value="MCY9185568.1"/>
    <property type="molecule type" value="Genomic_DNA"/>
</dbReference>
<accession>A0A9Q4EMH0</accession>
<protein>
    <submittedName>
        <fullName evidence="6">DEAD/DEAH box helicase</fullName>
    </submittedName>
</protein>
<dbReference type="FunFam" id="3.40.50.300:FF:001697">
    <property type="entry name" value="ComF operon protein 1"/>
    <property type="match status" value="1"/>
</dbReference>
<evidence type="ECO:0000313" key="6">
    <source>
        <dbReference type="EMBL" id="MCY9185568.1"/>
    </source>
</evidence>
<evidence type="ECO:0000256" key="2">
    <source>
        <dbReference type="ARBA" id="ARBA00022840"/>
    </source>
</evidence>
<name>A0A9Q4EMH0_9BACI</name>
<sequence length="464" mass="52908">MQTKTSESNSLFSKELQQQLQGRHLLKTEIPFSDEIIDWHIEHGYISAEESISKNKWGYRCNRCGQNDQQYFSSYISSGEDKVYCRSCVMMGRVSEDISLYSWCKEAEANWKPIKLTWDGKLSSGQQKAADVLIEAISKQEELLIWAVCGAGKTELLFQGIESALNLRLRVCIATPRTDVVLELAPRLKAAFQGADISVLYGGSDDKGRLSPLMISTTHQLLRYKDAFDVMIVDEVDAFPYSADQTLQFAVQKARKKNSTLVYLSATPPKELKRKTYKGELKSVRIPARYHRKPLPEPRFQWCGNWKKKLIRNKIPNAVKRWIEQHVKEGRPVFLFVPSISILEKAASCFKNMNYRTASVHAEDKLRKEKVQQFRDGQFDLLITTTILERGVTVPMVQTGILGAESPIFTESALVQIAGRTGRHKEHADGDVIYFHFGKTKSMIEARKHIKIMNELALKNKLID</sequence>
<reference evidence="6" key="1">
    <citation type="submission" date="2022-02" db="EMBL/GenBank/DDBJ databases">
        <title>Crop Bioprotection Bacillus Genome Sequencing.</title>
        <authorList>
            <person name="Dunlap C."/>
        </authorList>
    </citation>
    <scope>NUCLEOTIDE SEQUENCE</scope>
    <source>
        <strain evidence="6">EC49O2N-C10</strain>
    </source>
</reference>
<dbReference type="PROSITE" id="PS51194">
    <property type="entry name" value="HELICASE_CTER"/>
    <property type="match status" value="1"/>
</dbReference>